<dbReference type="PROSITE" id="PS00105">
    <property type="entry name" value="AA_TRANSFER_CLASS_1"/>
    <property type="match status" value="1"/>
</dbReference>
<dbReference type="Proteomes" id="UP000626109">
    <property type="component" value="Unassembled WGS sequence"/>
</dbReference>
<dbReference type="PROSITE" id="PS51671">
    <property type="entry name" value="ACT"/>
    <property type="match status" value="1"/>
</dbReference>
<keyword evidence="5" id="KW-0663">Pyridoxal phosphate</keyword>
<evidence type="ECO:0000256" key="2">
    <source>
        <dbReference type="ARBA" id="ARBA00007441"/>
    </source>
</evidence>
<dbReference type="GO" id="GO:0009094">
    <property type="term" value="P:L-phenylalanine biosynthetic process"/>
    <property type="evidence" value="ECO:0007669"/>
    <property type="project" value="InterPro"/>
</dbReference>
<dbReference type="Gene3D" id="3.30.70.260">
    <property type="match status" value="1"/>
</dbReference>
<dbReference type="Gene3D" id="3.90.1150.10">
    <property type="entry name" value="Aspartate Aminotransferase, domain 1"/>
    <property type="match status" value="1"/>
</dbReference>
<keyword evidence="3" id="KW-0032">Aminotransferase</keyword>
<reference evidence="11" key="1">
    <citation type="submission" date="2021-02" db="EMBL/GenBank/DDBJ databases">
        <authorList>
            <person name="Dougan E. K."/>
            <person name="Rhodes N."/>
            <person name="Thang M."/>
            <person name="Chan C."/>
        </authorList>
    </citation>
    <scope>NUCLEOTIDE SEQUENCE</scope>
</reference>
<dbReference type="InterPro" id="IPR050596">
    <property type="entry name" value="AspAT/PAT-like"/>
</dbReference>
<dbReference type="CDD" id="cd00609">
    <property type="entry name" value="AAT_like"/>
    <property type="match status" value="1"/>
</dbReference>
<evidence type="ECO:0000313" key="11">
    <source>
        <dbReference type="EMBL" id="CAE8714509.1"/>
    </source>
</evidence>
<sequence length="1013" mass="109917">MASPGGGVVVAFQGEPGAYSEAAAMQLFAGGLGEAAARVSYQGLNSFSDVFDAVQKGSAMYGMVPVENTLGGSIHANYDLMLKCPDLHVVAELDFPVQHCLIGPPGSTRNDIRLVMSHWQALAQCDGYLRTWGVQTKVAFDTAGSAKMIKEQGLRDTAAVCSELAATRYGLEVLARGIQDVQFNHTRFLLLSREPCAVIRGPGRPDESVKTTVIFWATHTPGALFRCVSAFALRDIGIIKTESRPVPPQQWAQLMPDSSSAGSKAKYNYIFYLDVAAHPDSEDMRNALDHLRELTPFVRTLGPYPTGGTLTEDVALRTRAVMPPPAAATKKDSQKKDGMRIGILGFGKFGQFLARRFLEQHQVFVSSIESDLASMAAEMGCTWVPWEQAGQEMLMTHSVEVLVISTSMVAFQETVSRLPAAVLQKAKPLVVDVLSVKSYPKQVLLQHLPQECDILCCHPMFGPESGRNGWHGLPFVFEVARTSQWDRTQKFLTIFESAGCRMVALSCEEHDKQTAASQFLTHLTGRVLAGHGCEATPIDTVGYQNLCEVSDHVCQDSFELFYGLFKYNPNSLQQLCLFKRGIADVERQLRQRFDREAAGDNVRNDTSALTLSSTIGKIAESKTAQIQALSAKLKEEGQKVNGALCVGEPGYAPPPEVLAALKAAPAEGKTRYTVVPGTAELRKAICEDLRTRKGVEYKPDQIVVSCGGKQAIYQALLAICEEGDEVLVPTPCWVSYHDIARLCRASPVPIETTAAEGYILQPGPLASALEASGPRCRAVVLCNPSNPTGAVIPPSVLAGLADVLRRPEFSHVYVLADEIYEHIVYDTEHTCFASLPGMKRRTLLINGFSKGFAMTGLRLGYLATAHEGVAAACVKLQGQITSCASSVVQHAALAALRGGPPIQAWVAERVQELRVKRDLVLTRLRSMPGVECATPQGAFYVLPNLSKLFQKEGSKVKTSEEFCCVLLQEFKVALVPGEAFHAPNTVRLSYACKTEDLEAALDAFALCVSSIAP</sequence>
<dbReference type="GO" id="GO:0030170">
    <property type="term" value="F:pyridoxal phosphate binding"/>
    <property type="evidence" value="ECO:0007669"/>
    <property type="project" value="InterPro"/>
</dbReference>
<dbReference type="InterPro" id="IPR015422">
    <property type="entry name" value="PyrdxlP-dep_Trfase_small"/>
</dbReference>
<dbReference type="InterPro" id="IPR018528">
    <property type="entry name" value="Preph_deHydtase_CS"/>
</dbReference>
<proteinExistence type="inferred from homology"/>
<dbReference type="InterPro" id="IPR036291">
    <property type="entry name" value="NAD(P)-bd_dom_sf"/>
</dbReference>
<keyword evidence="6" id="KW-0560">Oxidoreductase</keyword>
<dbReference type="Pfam" id="PF00155">
    <property type="entry name" value="Aminotran_1_2"/>
    <property type="match status" value="1"/>
</dbReference>
<dbReference type="SUPFAM" id="SSF55021">
    <property type="entry name" value="ACT-like"/>
    <property type="match status" value="1"/>
</dbReference>
<dbReference type="PANTHER" id="PTHR46383">
    <property type="entry name" value="ASPARTATE AMINOTRANSFERASE"/>
    <property type="match status" value="1"/>
</dbReference>
<dbReference type="InterPro" id="IPR002912">
    <property type="entry name" value="ACT_dom"/>
</dbReference>
<comment type="cofactor">
    <cofactor evidence="1">
        <name>pyridoxal 5'-phosphate</name>
        <dbReference type="ChEBI" id="CHEBI:597326"/>
    </cofactor>
</comment>
<dbReference type="Gene3D" id="3.40.50.720">
    <property type="entry name" value="NAD(P)-binding Rossmann-like Domain"/>
    <property type="match status" value="1"/>
</dbReference>
<dbReference type="GO" id="GO:0004665">
    <property type="term" value="F:prephenate dehydrogenase (NADP+) activity"/>
    <property type="evidence" value="ECO:0007669"/>
    <property type="project" value="InterPro"/>
</dbReference>
<evidence type="ECO:0000313" key="12">
    <source>
        <dbReference type="Proteomes" id="UP000626109"/>
    </source>
</evidence>
<dbReference type="Pfam" id="PF26213">
    <property type="entry name" value="TYRAAT1_C"/>
    <property type="match status" value="1"/>
</dbReference>
<dbReference type="SUPFAM" id="SSF51735">
    <property type="entry name" value="NAD(P)-binding Rossmann-fold domains"/>
    <property type="match status" value="1"/>
</dbReference>
<organism evidence="11 12">
    <name type="scientific">Polarella glacialis</name>
    <name type="common">Dinoflagellate</name>
    <dbReference type="NCBI Taxonomy" id="89957"/>
    <lineage>
        <taxon>Eukaryota</taxon>
        <taxon>Sar</taxon>
        <taxon>Alveolata</taxon>
        <taxon>Dinophyceae</taxon>
        <taxon>Suessiales</taxon>
        <taxon>Suessiaceae</taxon>
        <taxon>Polarella</taxon>
    </lineage>
</organism>
<dbReference type="InterPro" id="IPR059064">
    <property type="entry name" value="TYRAAT2_C"/>
</dbReference>
<dbReference type="InterPro" id="IPR015421">
    <property type="entry name" value="PyrdxlP-dep_Trfase_major"/>
</dbReference>
<comment type="pathway">
    <text evidence="7">Amino-acid biosynthesis.</text>
</comment>
<evidence type="ECO:0000256" key="3">
    <source>
        <dbReference type="ARBA" id="ARBA00022576"/>
    </source>
</evidence>
<comment type="caution">
    <text evidence="11">The sequence shown here is derived from an EMBL/GenBank/DDBJ whole genome shotgun (WGS) entry which is preliminary data.</text>
</comment>
<accession>A0A813KWK2</accession>
<dbReference type="Pfam" id="PF03807">
    <property type="entry name" value="F420_oxidored"/>
    <property type="match status" value="1"/>
</dbReference>
<keyword evidence="4" id="KW-0808">Transferase</keyword>
<dbReference type="InterPro" id="IPR004838">
    <property type="entry name" value="NHTrfase_class1_PyrdxlP-BS"/>
</dbReference>
<feature type="domain" description="Prephenate dehydratase" evidence="8">
    <location>
        <begin position="9"/>
        <end position="193"/>
    </location>
</feature>
<dbReference type="PANTHER" id="PTHR46383:SF1">
    <property type="entry name" value="ASPARTATE AMINOTRANSFERASE"/>
    <property type="match status" value="1"/>
</dbReference>
<dbReference type="GO" id="GO:0004664">
    <property type="term" value="F:prephenate dehydratase activity"/>
    <property type="evidence" value="ECO:0007669"/>
    <property type="project" value="InterPro"/>
</dbReference>
<evidence type="ECO:0000256" key="6">
    <source>
        <dbReference type="ARBA" id="ARBA00023002"/>
    </source>
</evidence>
<evidence type="ECO:0000259" key="8">
    <source>
        <dbReference type="PROSITE" id="PS51171"/>
    </source>
</evidence>
<evidence type="ECO:0000256" key="5">
    <source>
        <dbReference type="ARBA" id="ARBA00022898"/>
    </source>
</evidence>
<dbReference type="InterPro" id="IPR028939">
    <property type="entry name" value="P5C_Rdtase_cat_N"/>
</dbReference>
<dbReference type="AlphaFoldDB" id="A0A813KWK2"/>
<dbReference type="GO" id="GO:0008483">
    <property type="term" value="F:transaminase activity"/>
    <property type="evidence" value="ECO:0007669"/>
    <property type="project" value="UniProtKB-KW"/>
</dbReference>
<dbReference type="PROSITE" id="PS00857">
    <property type="entry name" value="PREPHENATE_DEHYDR_1"/>
    <property type="match status" value="1"/>
</dbReference>
<evidence type="ECO:0000256" key="7">
    <source>
        <dbReference type="ARBA" id="ARBA00029440"/>
    </source>
</evidence>
<evidence type="ECO:0000259" key="10">
    <source>
        <dbReference type="PROSITE" id="PS51671"/>
    </source>
</evidence>
<feature type="domain" description="Prephenate/arogenate dehydrogenase" evidence="9">
    <location>
        <begin position="339"/>
        <end position="620"/>
    </location>
</feature>
<evidence type="ECO:0000256" key="1">
    <source>
        <dbReference type="ARBA" id="ARBA00001933"/>
    </source>
</evidence>
<dbReference type="PROSITE" id="PS51171">
    <property type="entry name" value="PREPHENATE_DEHYDR_3"/>
    <property type="match status" value="1"/>
</dbReference>
<name>A0A813KWK2_POLGL</name>
<dbReference type="SUPFAM" id="SSF53850">
    <property type="entry name" value="Periplasmic binding protein-like II"/>
    <property type="match status" value="1"/>
</dbReference>
<gene>
    <name evidence="11" type="ORF">PGLA2088_LOCUS38037</name>
</gene>
<dbReference type="Gene3D" id="3.40.640.10">
    <property type="entry name" value="Type I PLP-dependent aspartate aminotransferase-like (Major domain)"/>
    <property type="match status" value="1"/>
</dbReference>
<feature type="domain" description="ACT" evidence="10">
    <location>
        <begin position="212"/>
        <end position="305"/>
    </location>
</feature>
<dbReference type="InterPro" id="IPR045865">
    <property type="entry name" value="ACT-like_dom_sf"/>
</dbReference>
<dbReference type="GO" id="GO:0008977">
    <property type="term" value="F:prephenate dehydrogenase (NAD+) activity"/>
    <property type="evidence" value="ECO:0007669"/>
    <property type="project" value="InterPro"/>
</dbReference>
<dbReference type="Pfam" id="PF00800">
    <property type="entry name" value="PDT"/>
    <property type="match status" value="1"/>
</dbReference>
<dbReference type="PROSITE" id="PS51176">
    <property type="entry name" value="PDH_ADH"/>
    <property type="match status" value="1"/>
</dbReference>
<dbReference type="InterPro" id="IPR004839">
    <property type="entry name" value="Aminotransferase_I/II_large"/>
</dbReference>
<dbReference type="CDD" id="cd04905">
    <property type="entry name" value="ACT_CM-PDT"/>
    <property type="match status" value="1"/>
</dbReference>
<protein>
    <recommendedName>
        <fullName evidence="13">Prephenate dehydrogenase</fullName>
    </recommendedName>
</protein>
<dbReference type="InterPro" id="IPR003099">
    <property type="entry name" value="Prephen_DH"/>
</dbReference>
<dbReference type="GO" id="GO:0006571">
    <property type="term" value="P:tyrosine biosynthetic process"/>
    <property type="evidence" value="ECO:0007669"/>
    <property type="project" value="InterPro"/>
</dbReference>
<dbReference type="Gene3D" id="3.40.190.10">
    <property type="entry name" value="Periplasmic binding protein-like II"/>
    <property type="match status" value="2"/>
</dbReference>
<evidence type="ECO:0000259" key="9">
    <source>
        <dbReference type="PROSITE" id="PS51176"/>
    </source>
</evidence>
<dbReference type="InterPro" id="IPR015424">
    <property type="entry name" value="PyrdxlP-dep_Trfase"/>
</dbReference>
<dbReference type="InterPro" id="IPR001086">
    <property type="entry name" value="Preph_deHydtase"/>
</dbReference>
<dbReference type="CDD" id="cd13631">
    <property type="entry name" value="PBP2_Ct-PDT_like"/>
    <property type="match status" value="1"/>
</dbReference>
<comment type="similarity">
    <text evidence="2">Belongs to the class-I pyridoxal-phosphate-dependent aminotransferase family.</text>
</comment>
<dbReference type="EMBL" id="CAJNNW010032650">
    <property type="protein sequence ID" value="CAE8714509.1"/>
    <property type="molecule type" value="Genomic_DNA"/>
</dbReference>
<evidence type="ECO:0000256" key="4">
    <source>
        <dbReference type="ARBA" id="ARBA00022679"/>
    </source>
</evidence>
<evidence type="ECO:0008006" key="13">
    <source>
        <dbReference type="Google" id="ProtNLM"/>
    </source>
</evidence>
<dbReference type="SUPFAM" id="SSF53383">
    <property type="entry name" value="PLP-dependent transferases"/>
    <property type="match status" value="1"/>
</dbReference>